<comment type="caution">
    <text evidence="2">The sequence shown here is derived from an EMBL/GenBank/DDBJ whole genome shotgun (WGS) entry which is preliminary data.</text>
</comment>
<evidence type="ECO:0008006" key="4">
    <source>
        <dbReference type="Google" id="ProtNLM"/>
    </source>
</evidence>
<proteinExistence type="predicted"/>
<accession>A0AAW0Z0S9</accession>
<gene>
    <name evidence="2" type="ORF">IAR55_002022</name>
</gene>
<dbReference type="EMBL" id="JBCAWK010000004">
    <property type="protein sequence ID" value="KAK8861203.1"/>
    <property type="molecule type" value="Genomic_DNA"/>
</dbReference>
<protein>
    <recommendedName>
        <fullName evidence="4">F-box domain-containing protein</fullName>
    </recommendedName>
</protein>
<feature type="compositionally biased region" description="Low complexity" evidence="1">
    <location>
        <begin position="7"/>
        <end position="17"/>
    </location>
</feature>
<sequence>MSLPPCSLSSSFTTESSHGPRDHQVDKKVQIQKDALPVDIILRIAHHLVDEEHVGTLSAVQRCSRDLYITLSPLLYRRVDIRRTRSDSLLTLDASLASLTADLDIKVEEAVRSGQLFSSSNATLRRLDALRHIRRLTLFQLPSDPISTSFLTFITKSSALLLPNLESVQILPDAVDSIRTFIPGSYDRVRNPPFLEGLSKTSRPSRLCIAHRVVPSEEWEEHREISVLGQYQVVARLTQLRDDDDGGLWSSSLREFSVHDIVHQVLPSLQGCRNVYHFSSHLSSPSNKFLSPGPRSTYIPGPPWSYRAWQLGTAIKNLFPSGSDGKTVLKGTSWEFVNYDGHILTKMVRDDDDDSGVGYDEVQDLVQDAVKAGLPQDLPMREGFGRELVGEVFDKIGYVAGDRKCACCARIGNDRTTITRIRDIT</sequence>
<name>A0AAW0Z0S9_9TREE</name>
<reference evidence="2 3" key="1">
    <citation type="journal article" date="2024" name="bioRxiv">
        <title>Comparative genomics of Cryptococcus and Kwoniella reveals pathogenesis evolution and contrasting karyotype dynamics via intercentromeric recombination or chromosome fusion.</title>
        <authorList>
            <person name="Coelho M.A."/>
            <person name="David-Palma M."/>
            <person name="Shea T."/>
            <person name="Bowers K."/>
            <person name="McGinley-Smith S."/>
            <person name="Mohammad A.W."/>
            <person name="Gnirke A."/>
            <person name="Yurkov A.M."/>
            <person name="Nowrousian M."/>
            <person name="Sun S."/>
            <person name="Cuomo C.A."/>
            <person name="Heitman J."/>
        </authorList>
    </citation>
    <scope>NUCLEOTIDE SEQUENCE [LARGE SCALE GENOMIC DNA]</scope>
    <source>
        <strain evidence="2 3">CBS 13917</strain>
    </source>
</reference>
<organism evidence="2 3">
    <name type="scientific">Kwoniella newhampshirensis</name>
    <dbReference type="NCBI Taxonomy" id="1651941"/>
    <lineage>
        <taxon>Eukaryota</taxon>
        <taxon>Fungi</taxon>
        <taxon>Dikarya</taxon>
        <taxon>Basidiomycota</taxon>
        <taxon>Agaricomycotina</taxon>
        <taxon>Tremellomycetes</taxon>
        <taxon>Tremellales</taxon>
        <taxon>Cryptococcaceae</taxon>
        <taxon>Kwoniella</taxon>
    </lineage>
</organism>
<dbReference type="Proteomes" id="UP001388673">
    <property type="component" value="Unassembled WGS sequence"/>
</dbReference>
<keyword evidence="3" id="KW-1185">Reference proteome</keyword>
<feature type="region of interest" description="Disordered" evidence="1">
    <location>
        <begin position="1"/>
        <end position="26"/>
    </location>
</feature>
<evidence type="ECO:0000313" key="3">
    <source>
        <dbReference type="Proteomes" id="UP001388673"/>
    </source>
</evidence>
<dbReference type="GeneID" id="92179281"/>
<dbReference type="KEGG" id="kne:92179281"/>
<evidence type="ECO:0000313" key="2">
    <source>
        <dbReference type="EMBL" id="KAK8861203.1"/>
    </source>
</evidence>
<dbReference type="AlphaFoldDB" id="A0AAW0Z0S9"/>
<evidence type="ECO:0000256" key="1">
    <source>
        <dbReference type="SAM" id="MobiDB-lite"/>
    </source>
</evidence>
<dbReference type="RefSeq" id="XP_066803828.1">
    <property type="nucleotide sequence ID" value="XM_066945139.1"/>
</dbReference>